<dbReference type="InterPro" id="IPR016024">
    <property type="entry name" value="ARM-type_fold"/>
</dbReference>
<gene>
    <name evidence="2" type="ORF">CYMTET_51286</name>
</gene>
<reference evidence="2 3" key="1">
    <citation type="journal article" date="2015" name="Genome Biol. Evol.">
        <title>Comparative Genomics of a Bacterivorous Green Alga Reveals Evolutionary Causalities and Consequences of Phago-Mixotrophic Mode of Nutrition.</title>
        <authorList>
            <person name="Burns J.A."/>
            <person name="Paasch A."/>
            <person name="Narechania A."/>
            <person name="Kim E."/>
        </authorList>
    </citation>
    <scope>NUCLEOTIDE SEQUENCE [LARGE SCALE GENOMIC DNA]</scope>
    <source>
        <strain evidence="2 3">PLY_AMNH</strain>
    </source>
</reference>
<dbReference type="SUPFAM" id="SSF48371">
    <property type="entry name" value="ARM repeat"/>
    <property type="match status" value="1"/>
</dbReference>
<name>A0AAE0BMM3_9CHLO</name>
<sequence length="1435" mass="154339">MAAERPLCLLCGPQYALVAHPICRSVILWECRLTWKALKGGRMQSRGAEGGWRGAELQDTVMFDDDFDKPAAPAPVGQASHAAMQLALREGGAGWWMQLLREVGELMPEATAGVLAVTLSAQHKHLLEEGGAAWRDTVAALCGLLGVPRVCACHAPLAAAQLRSCLEGAPELGRELLQWALRQLGQVMGGLLREKAEPELQKQVTESCVDVLLLALSPDEAGGESVPGEGEEAEEPELHKLLDVEGRIQLGETLAVLVRLSPGSFVTHDRLSRQASRTLQDSLHLWEDPTAAPPLPSLERAETAVLLLGQVAVTSRAVETAALFHLVAHAARCAAHRALVGDVLTWVARSLGYTGRPQLLHQHVPQLAASWVMLRLPVAPRESAGPAASVHAQHPGDAGAPGAAHGALMDLRTLLAPSDLAAASQVVFAAEFAMSLIPALLQVFNKVPQDEGADHELRDALSYLARMHAQAPRKGRSAAAAGGGRGGMSDEDHEVKWLMADHLANVVAHLLPRDSGELQKPLVKEFFPDLNSMLSRCIHTVVRKMLLLAHGGPRGADIAARAAEDGEAAEDSGSHGEEPLPPPLLRPRQVVAALRKLAGAFRGVGKQEGEVIAEHILPPSKVWSHLAEIHSQLSHARHPAHKLHYLGAVDVLLELLHERLCAPPSTFCYLLHILQEALRSAPRGELQEECCRLLERVVDELLQGCSGPRGGVPEMEKLGEKLQPLLAMLMDCCSPVASGAQDAAQGEGGEGWRPPARASRLLEKLARMRTPACVRDFLQHLEPVPSACAELAEVVAIQQKLRQGMAVQHQLEGLAAHGAAMTHEQCARSAEALRLRLEPIRHRLLAALAEEAPTSAADVLHPHESWGKEDLLQRGWRLLQLGDGQAKLGPVRDLAGDLFTAVGGVASQEIGRVILRAAAGGGNSGSLPVSVSTGHAGARRGTPEYEEETMVAEIFQHLLQHLEDSDVRVIRAAEQGTRWVLQTAAGQAALRSRMQPTERQLLEVFSRGWPEATEERQKLEDAALLAAAECDRKRGGHRPALDDAAVWTPPRDGAHSGEDERWVSRVTHCLLCHVKSPAALRLCQQMTLLKASMAEALFPHVLAAVARGLPRGSLQGFSRLLEDHVLTPSNASRRATCLALRSLQALRIRYLRAVAANKAKPPPPRGEDVDPAADQWRHVYCLEVDYLVAAQAALRIGERFTALLLVEAWCEQRFGTLRLGPSLDMASAGHGLDDMPAHQQLLLEIYRGIDDPDVVYGVLLGADAASELCRREHEHQWPDVVESYDHQLRALAGGSGAGAAPRGEVRAGLVHALQHMGCLNTVAVYARSEFLGVGEGSLGGERGGSAGTSAELAPLLEVHQEAAWRMGQWDLQPPGYDGSSLSPCGFHSTVLVALQARPRGVLLLACCHPAWLALQPLDCFAAVGYGAPRHRSEGP</sequence>
<evidence type="ECO:0000256" key="1">
    <source>
        <dbReference type="SAM" id="MobiDB-lite"/>
    </source>
</evidence>
<dbReference type="EMBL" id="LGRX02034125">
    <property type="protein sequence ID" value="KAK3238728.1"/>
    <property type="molecule type" value="Genomic_DNA"/>
</dbReference>
<dbReference type="PANTHER" id="PTHR37079">
    <property type="entry name" value="SERINE/THREONINE-PROTEIN KINASE ATM"/>
    <property type="match status" value="1"/>
</dbReference>
<evidence type="ECO:0000313" key="3">
    <source>
        <dbReference type="Proteomes" id="UP001190700"/>
    </source>
</evidence>
<organism evidence="2 3">
    <name type="scientific">Cymbomonas tetramitiformis</name>
    <dbReference type="NCBI Taxonomy" id="36881"/>
    <lineage>
        <taxon>Eukaryota</taxon>
        <taxon>Viridiplantae</taxon>
        <taxon>Chlorophyta</taxon>
        <taxon>Pyramimonadophyceae</taxon>
        <taxon>Pyramimonadales</taxon>
        <taxon>Pyramimonadaceae</taxon>
        <taxon>Cymbomonas</taxon>
    </lineage>
</organism>
<keyword evidence="3" id="KW-1185">Reference proteome</keyword>
<evidence type="ECO:0000313" key="2">
    <source>
        <dbReference type="EMBL" id="KAK3238728.1"/>
    </source>
</evidence>
<protein>
    <submittedName>
        <fullName evidence="2">Uncharacterized protein</fullName>
    </submittedName>
</protein>
<feature type="region of interest" description="Disordered" evidence="1">
    <location>
        <begin position="562"/>
        <end position="584"/>
    </location>
</feature>
<dbReference type="GO" id="GO:0004674">
    <property type="term" value="F:protein serine/threonine kinase activity"/>
    <property type="evidence" value="ECO:0007669"/>
    <property type="project" value="InterPro"/>
</dbReference>
<accession>A0AAE0BMM3</accession>
<dbReference type="InterPro" id="IPR038980">
    <property type="entry name" value="ATM_plant"/>
</dbReference>
<dbReference type="GO" id="GO:0006974">
    <property type="term" value="P:DNA damage response"/>
    <property type="evidence" value="ECO:0007669"/>
    <property type="project" value="InterPro"/>
</dbReference>
<dbReference type="PANTHER" id="PTHR37079:SF4">
    <property type="entry name" value="SERINE_THREONINE-PROTEIN KINASE ATM"/>
    <property type="match status" value="1"/>
</dbReference>
<proteinExistence type="predicted"/>
<comment type="caution">
    <text evidence="2">The sequence shown here is derived from an EMBL/GenBank/DDBJ whole genome shotgun (WGS) entry which is preliminary data.</text>
</comment>
<dbReference type="Proteomes" id="UP001190700">
    <property type="component" value="Unassembled WGS sequence"/>
</dbReference>